<evidence type="ECO:0000259" key="2">
    <source>
        <dbReference type="Pfam" id="PF20441"/>
    </source>
</evidence>
<comment type="caution">
    <text evidence="3">The sequence shown here is derived from an EMBL/GenBank/DDBJ whole genome shotgun (WGS) entry which is preliminary data.</text>
</comment>
<dbReference type="InterPro" id="IPR046462">
    <property type="entry name" value="TerL_nuclease"/>
</dbReference>
<dbReference type="STRING" id="476652.DEAC_c23470"/>
<evidence type="ECO:0000313" key="3">
    <source>
        <dbReference type="EMBL" id="KLU65717.1"/>
    </source>
</evidence>
<dbReference type="Pfam" id="PF20441">
    <property type="entry name" value="TerL_nuclease"/>
    <property type="match status" value="1"/>
</dbReference>
<protein>
    <submittedName>
        <fullName evidence="3">Phage terminase</fullName>
    </submittedName>
</protein>
<dbReference type="PANTHER" id="PTHR41287:SF1">
    <property type="entry name" value="PROTEIN YMFN"/>
    <property type="match status" value="1"/>
</dbReference>
<dbReference type="Pfam" id="PF03354">
    <property type="entry name" value="TerL_ATPase"/>
    <property type="match status" value="1"/>
</dbReference>
<dbReference type="RefSeq" id="WP_047810199.1">
    <property type="nucleotide sequence ID" value="NZ_LDZY01000007.1"/>
</dbReference>
<keyword evidence="4" id="KW-1185">Reference proteome</keyword>
<organism evidence="3 4">
    <name type="scientific">Desulfosporosinus acididurans</name>
    <dbReference type="NCBI Taxonomy" id="476652"/>
    <lineage>
        <taxon>Bacteria</taxon>
        <taxon>Bacillati</taxon>
        <taxon>Bacillota</taxon>
        <taxon>Clostridia</taxon>
        <taxon>Eubacteriales</taxon>
        <taxon>Desulfitobacteriaceae</taxon>
        <taxon>Desulfosporosinus</taxon>
    </lineage>
</organism>
<evidence type="ECO:0000313" key="4">
    <source>
        <dbReference type="Proteomes" id="UP000036356"/>
    </source>
</evidence>
<feature type="domain" description="Terminase large subunit-like endonuclease" evidence="2">
    <location>
        <begin position="253"/>
        <end position="534"/>
    </location>
</feature>
<evidence type="ECO:0000259" key="1">
    <source>
        <dbReference type="Pfam" id="PF03354"/>
    </source>
</evidence>
<proteinExistence type="predicted"/>
<dbReference type="GO" id="GO:0004519">
    <property type="term" value="F:endonuclease activity"/>
    <property type="evidence" value="ECO:0007669"/>
    <property type="project" value="InterPro"/>
</dbReference>
<dbReference type="InterPro" id="IPR005021">
    <property type="entry name" value="Terminase_largesu-like"/>
</dbReference>
<sequence length="546" mass="62737">MENYILDYYTKIQSGEVVVCHNIRKLYEKIVHDLNTPGEYHFDLDKATRPIEFVERFCKQSKGKWIGKIFVLDLWQKAMLQVIFGFVDHEGNRKYNEVFTLVGRKNGKSSLLAAIGLYMLIADNEGGSEVYSVASKRDQAKIIFSETLNMVGQSNKLGRHLKKRRTDIYFPAAFGKFEPLSSDSNSLDGLNTHFCIVDEIHAIKDRNLYDVMKQSMAARRQPLLWCITTAGFVRENIFDAQYKYAKDVVDGTVNDKRFVAFLYELDPQDDFRDESTWQKANPGLGTIKDLNFLSDNVKRSKSDPAFKATVITKDFNIVGTTSEAFLDYSEIRNEETFSLEEIRDSYCIGGVDLSSTTDLTSATILVPKPGGKFLCHQRYWMPQATFDKADHSKQVVYRAWVERGLLELTPGNRIDYTYITQWFCRMKDDYRLYFQSIGFDNWNSTYWVKEMEQNGFNGLMEVVIQGARTLSHPLKNLGADLAMKKINYNKNPILEYCLCNLGVIYDRNNNITPVKTASRGFIDGAMSLLDSFVVYENHKELLDSLI</sequence>
<gene>
    <name evidence="3" type="ORF">DEAC_c23470</name>
</gene>
<dbReference type="PATRIC" id="fig|476652.3.peg.2440"/>
<feature type="domain" description="Terminase large subunit-like ATPase" evidence="1">
    <location>
        <begin position="75"/>
        <end position="246"/>
    </location>
</feature>
<reference evidence="3 4" key="1">
    <citation type="submission" date="2015-06" db="EMBL/GenBank/DDBJ databases">
        <title>Draft genome of the moderately acidophilic sulfate reducer Candidatus Desulfosporosinus acididurans strain M1.</title>
        <authorList>
            <person name="Poehlein A."/>
            <person name="Petzsch P."/>
            <person name="Johnson B.D."/>
            <person name="Schloemann M."/>
            <person name="Daniel R."/>
            <person name="Muehling M."/>
        </authorList>
    </citation>
    <scope>NUCLEOTIDE SEQUENCE [LARGE SCALE GENOMIC DNA]</scope>
    <source>
        <strain evidence="3 4">M1</strain>
    </source>
</reference>
<dbReference type="InterPro" id="IPR046461">
    <property type="entry name" value="TerL_ATPase"/>
</dbReference>
<dbReference type="EMBL" id="LDZY01000007">
    <property type="protein sequence ID" value="KLU65717.1"/>
    <property type="molecule type" value="Genomic_DNA"/>
</dbReference>
<dbReference type="PANTHER" id="PTHR41287">
    <property type="match status" value="1"/>
</dbReference>
<dbReference type="Gene3D" id="3.40.50.300">
    <property type="entry name" value="P-loop containing nucleotide triphosphate hydrolases"/>
    <property type="match status" value="1"/>
</dbReference>
<accession>A0A0J1FQZ8</accession>
<dbReference type="InterPro" id="IPR027417">
    <property type="entry name" value="P-loop_NTPase"/>
</dbReference>
<dbReference type="Proteomes" id="UP000036356">
    <property type="component" value="Unassembled WGS sequence"/>
</dbReference>
<dbReference type="AlphaFoldDB" id="A0A0J1FQZ8"/>
<name>A0A0J1FQZ8_9FIRM</name>